<dbReference type="EMBL" id="LS483412">
    <property type="protein sequence ID" value="SQG91017.1"/>
    <property type="molecule type" value="Genomic_DNA"/>
</dbReference>
<protein>
    <submittedName>
        <fullName evidence="1">Uncharacterized protein</fullName>
    </submittedName>
</protein>
<dbReference type="AlphaFoldDB" id="A0AAX2IXC0"/>
<dbReference type="Proteomes" id="UP000249566">
    <property type="component" value="Chromosome 1"/>
</dbReference>
<accession>A0AAX2IXC0</accession>
<organism evidence="1 2">
    <name type="scientific">Legionella pneumophila subsp. pascullei</name>
    <dbReference type="NCBI Taxonomy" id="91890"/>
    <lineage>
        <taxon>Bacteria</taxon>
        <taxon>Pseudomonadati</taxon>
        <taxon>Pseudomonadota</taxon>
        <taxon>Gammaproteobacteria</taxon>
        <taxon>Legionellales</taxon>
        <taxon>Legionellaceae</taxon>
        <taxon>Legionella</taxon>
    </lineage>
</organism>
<reference evidence="1 2" key="1">
    <citation type="submission" date="2018-06" db="EMBL/GenBank/DDBJ databases">
        <authorList>
            <consortium name="Pathogen Informatics"/>
            <person name="Doyle S."/>
        </authorList>
    </citation>
    <scope>NUCLEOTIDE SEQUENCE [LARGE SCALE GENOMIC DNA]</scope>
    <source>
        <strain evidence="1 2">NCTC12272</strain>
    </source>
</reference>
<gene>
    <name evidence="1" type="ORF">NCTC12272_02226</name>
</gene>
<evidence type="ECO:0000313" key="2">
    <source>
        <dbReference type="Proteomes" id="UP000249566"/>
    </source>
</evidence>
<sequence length="41" mass="4836">MTPYPELYLHYKAVPPVLIVINLTNLWIKISHSPILKYNNK</sequence>
<evidence type="ECO:0000313" key="1">
    <source>
        <dbReference type="EMBL" id="SQG91017.1"/>
    </source>
</evidence>
<name>A0AAX2IXC0_LEGPN</name>
<proteinExistence type="predicted"/>